<accession>A0A5C6DBQ1</accession>
<dbReference type="GO" id="GO:0030246">
    <property type="term" value="F:carbohydrate binding"/>
    <property type="evidence" value="ECO:0007669"/>
    <property type="project" value="InterPro"/>
</dbReference>
<dbReference type="Pfam" id="PF02884">
    <property type="entry name" value="Lyase_8_C"/>
    <property type="match status" value="1"/>
</dbReference>
<dbReference type="EC" id="4.2.2.5" evidence="7"/>
<dbReference type="EMBL" id="SJPV01000012">
    <property type="protein sequence ID" value="TWU32626.1"/>
    <property type="molecule type" value="Genomic_DNA"/>
</dbReference>
<proteinExistence type="inferred from homology"/>
<dbReference type="InterPro" id="IPR011071">
    <property type="entry name" value="Lyase_8-like_C"/>
</dbReference>
<dbReference type="GO" id="GO:0005576">
    <property type="term" value="C:extracellular region"/>
    <property type="evidence" value="ECO:0007669"/>
    <property type="project" value="InterPro"/>
</dbReference>
<dbReference type="InterPro" id="IPR004103">
    <property type="entry name" value="Lyase_8_C"/>
</dbReference>
<gene>
    <name evidence="7" type="primary">cslA</name>
    <name evidence="7" type="ORF">Poly41_56040</name>
</gene>
<dbReference type="Pfam" id="PF02278">
    <property type="entry name" value="Lyase_8"/>
    <property type="match status" value="1"/>
</dbReference>
<dbReference type="InterPro" id="IPR012970">
    <property type="entry name" value="Lyase_8_alpha_N"/>
</dbReference>
<dbReference type="Gene3D" id="1.50.10.100">
    <property type="entry name" value="Chondroitin AC/alginate lyase"/>
    <property type="match status" value="1"/>
</dbReference>
<dbReference type="GO" id="GO:0005975">
    <property type="term" value="P:carbohydrate metabolic process"/>
    <property type="evidence" value="ECO:0007669"/>
    <property type="project" value="InterPro"/>
</dbReference>
<sequence>MNATPSSIYHETRLRSQILIKMPSILLFSIVGLAAVCWGQHASSDVFSVIKERVVAELLKSRIDDRQVEDIVAMMQEDGSFQGIDYADLTRVGGFPHRHHTYNLVHLAKAYHNKASVHFHSEKLKEEITRGVRHWVEKDYVGDNWHDNQITTPSNLVNLMLLIGDDLPEDLVTRCQPMINRAHMGASGARPSGDRIVIAGIVAKNALFLRDNENFEEIIRIIEGEVKFSTGERGMQHDYSFHHRTDRVNNTTSYGYGKYANVFGEWSYYVAGTKYAFSKQKIDHLVNYYLDGVYKQLVYGVYTDVSVKNRSITHEATFEPQGIPEIERLLLSTDYRKDELEEIIQLRRGQAKPTKSFSKFFWQTEHFVVQRPDFYTTVRMFSTRNRNMEIPYNGPGKPTHHRADGTNYVMLNGDEYHNIWPVYDWQKISGTTILQKPKLHPPNIIQKAGLTDFVGAATDGFYGAVGFDFISPHDKVAARKAWFFFEDDYVCLGAGIRSDSELLVVTTINQALLRGDVAVMCAGEQSVLPAGDRKLDAVKWVHHDRIGYLLPKPTTLRISNQTEEGRWSDITDQTFVSDELVQKDVFKLYFDHGRRPSSESYAYIVVPSISDEELATSSTDNRGIEILANSKAIQAVRNTKLGICQFVFYSAGKLEFASDQDVKIDSPGIILLTYQGDRISNVTVADPLRKLPKINVEIPGIYGVSDEGCSASPDDNSTVLEIDLPLGVNAGKSVTIELHASDR</sequence>
<keyword evidence="8" id="KW-1185">Reference proteome</keyword>
<protein>
    <submittedName>
        <fullName evidence="7">Chondroitinase-AC</fullName>
        <ecNumber evidence="7">4.2.2.5</ecNumber>
    </submittedName>
</protein>
<dbReference type="PANTHER" id="PTHR38481:SF1">
    <property type="entry name" value="HYALURONATE LYASE"/>
    <property type="match status" value="1"/>
</dbReference>
<feature type="domain" description="Polysaccharide lyase family 8 C-terminal" evidence="5">
    <location>
        <begin position="625"/>
        <end position="692"/>
    </location>
</feature>
<keyword evidence="2" id="KW-0732">Signal</keyword>
<comment type="caution">
    <text evidence="7">The sequence shown here is derived from an EMBL/GenBank/DDBJ whole genome shotgun (WGS) entry which is preliminary data.</text>
</comment>
<evidence type="ECO:0000259" key="4">
    <source>
        <dbReference type="Pfam" id="PF02278"/>
    </source>
</evidence>
<dbReference type="InterPro" id="IPR038970">
    <property type="entry name" value="Lyase_8"/>
</dbReference>
<evidence type="ECO:0000256" key="3">
    <source>
        <dbReference type="ARBA" id="ARBA00023239"/>
    </source>
</evidence>
<dbReference type="InterPro" id="IPR011013">
    <property type="entry name" value="Gal_mutarotase_sf_dom"/>
</dbReference>
<dbReference type="Proteomes" id="UP000319143">
    <property type="component" value="Unassembled WGS sequence"/>
</dbReference>
<dbReference type="SUPFAM" id="SSF74650">
    <property type="entry name" value="Galactose mutarotase-like"/>
    <property type="match status" value="1"/>
</dbReference>
<keyword evidence="3 7" id="KW-0456">Lyase</keyword>
<comment type="similarity">
    <text evidence="1">Belongs to the polysaccharide lyase 8 family.</text>
</comment>
<evidence type="ECO:0000256" key="2">
    <source>
        <dbReference type="ARBA" id="ARBA00022729"/>
    </source>
</evidence>
<dbReference type="SUPFAM" id="SSF49863">
    <property type="entry name" value="Hyaluronate lyase-like, C-terminal domain"/>
    <property type="match status" value="1"/>
</dbReference>
<evidence type="ECO:0000313" key="7">
    <source>
        <dbReference type="EMBL" id="TWU32626.1"/>
    </source>
</evidence>
<dbReference type="Gene3D" id="2.60.220.10">
    <property type="entry name" value="Polysaccharide lyase family 8-like, C-terminal"/>
    <property type="match status" value="1"/>
</dbReference>
<dbReference type="AlphaFoldDB" id="A0A5C6DBQ1"/>
<evidence type="ECO:0000313" key="8">
    <source>
        <dbReference type="Proteomes" id="UP000319143"/>
    </source>
</evidence>
<dbReference type="SUPFAM" id="SSF48230">
    <property type="entry name" value="Chondroitin AC/alginate lyase"/>
    <property type="match status" value="1"/>
</dbReference>
<evidence type="ECO:0000259" key="5">
    <source>
        <dbReference type="Pfam" id="PF02884"/>
    </source>
</evidence>
<name>A0A5C6DBQ1_9BACT</name>
<dbReference type="Pfam" id="PF08124">
    <property type="entry name" value="Lyase_8_N"/>
    <property type="match status" value="1"/>
</dbReference>
<feature type="domain" description="Polysaccharide lyase family 8 central" evidence="4">
    <location>
        <begin position="359"/>
        <end position="610"/>
    </location>
</feature>
<reference evidence="7 8" key="1">
    <citation type="submission" date="2019-02" db="EMBL/GenBank/DDBJ databases">
        <title>Deep-cultivation of Planctomycetes and their phenomic and genomic characterization uncovers novel biology.</title>
        <authorList>
            <person name="Wiegand S."/>
            <person name="Jogler M."/>
            <person name="Boedeker C."/>
            <person name="Pinto D."/>
            <person name="Vollmers J."/>
            <person name="Rivas-Marin E."/>
            <person name="Kohn T."/>
            <person name="Peeters S.H."/>
            <person name="Heuer A."/>
            <person name="Rast P."/>
            <person name="Oberbeckmann S."/>
            <person name="Bunk B."/>
            <person name="Jeske O."/>
            <person name="Meyerdierks A."/>
            <person name="Storesund J.E."/>
            <person name="Kallscheuer N."/>
            <person name="Luecker S."/>
            <person name="Lage O.M."/>
            <person name="Pohl T."/>
            <person name="Merkel B.J."/>
            <person name="Hornburger P."/>
            <person name="Mueller R.-W."/>
            <person name="Bruemmer F."/>
            <person name="Labrenz M."/>
            <person name="Spormann A.M."/>
            <person name="Op Den Camp H."/>
            <person name="Overmann J."/>
            <person name="Amann R."/>
            <person name="Jetten M.S.M."/>
            <person name="Mascher T."/>
            <person name="Medema M.H."/>
            <person name="Devos D.P."/>
            <person name="Kaster A.-K."/>
            <person name="Ovreas L."/>
            <person name="Rohde M."/>
            <person name="Galperin M.Y."/>
            <person name="Jogler C."/>
        </authorList>
    </citation>
    <scope>NUCLEOTIDE SEQUENCE [LARGE SCALE GENOMIC DNA]</scope>
    <source>
        <strain evidence="7 8">Poly41</strain>
    </source>
</reference>
<dbReference type="InterPro" id="IPR014718">
    <property type="entry name" value="GH-type_carb-bd"/>
</dbReference>
<dbReference type="PANTHER" id="PTHR38481">
    <property type="entry name" value="HYALURONATE LYASE"/>
    <property type="match status" value="1"/>
</dbReference>
<evidence type="ECO:0000259" key="6">
    <source>
        <dbReference type="Pfam" id="PF08124"/>
    </source>
</evidence>
<evidence type="ECO:0000256" key="1">
    <source>
        <dbReference type="ARBA" id="ARBA00006699"/>
    </source>
</evidence>
<dbReference type="InterPro" id="IPR003159">
    <property type="entry name" value="Lyase_8_central_dom"/>
</dbReference>
<dbReference type="InterPro" id="IPR008929">
    <property type="entry name" value="Chondroitin_lyas"/>
</dbReference>
<organism evidence="7 8">
    <name type="scientific">Novipirellula artificiosorum</name>
    <dbReference type="NCBI Taxonomy" id="2528016"/>
    <lineage>
        <taxon>Bacteria</taxon>
        <taxon>Pseudomonadati</taxon>
        <taxon>Planctomycetota</taxon>
        <taxon>Planctomycetia</taxon>
        <taxon>Pirellulales</taxon>
        <taxon>Pirellulaceae</taxon>
        <taxon>Novipirellula</taxon>
    </lineage>
</organism>
<dbReference type="Gene3D" id="2.70.98.10">
    <property type="match status" value="1"/>
</dbReference>
<dbReference type="GO" id="GO:0030341">
    <property type="term" value="F:chondroitin AC lyase activity"/>
    <property type="evidence" value="ECO:0007669"/>
    <property type="project" value="UniProtKB-EC"/>
</dbReference>
<feature type="domain" description="Polysaccharide lyase 8 N-terminal alpha-helical" evidence="6">
    <location>
        <begin position="98"/>
        <end position="317"/>
    </location>
</feature>